<dbReference type="Proteomes" id="UP000708208">
    <property type="component" value="Unassembled WGS sequence"/>
</dbReference>
<feature type="region of interest" description="Disordered" evidence="1">
    <location>
        <begin position="1"/>
        <end position="142"/>
    </location>
</feature>
<feature type="non-terminal residue" evidence="2">
    <location>
        <position position="1"/>
    </location>
</feature>
<gene>
    <name evidence="2" type="ORF">AFUS01_LOCUS42684</name>
</gene>
<dbReference type="EMBL" id="CAJVCH010568191">
    <property type="protein sequence ID" value="CAG7833032.1"/>
    <property type="molecule type" value="Genomic_DNA"/>
</dbReference>
<reference evidence="2" key="1">
    <citation type="submission" date="2021-06" db="EMBL/GenBank/DDBJ databases">
        <authorList>
            <person name="Hodson N. C."/>
            <person name="Mongue J. A."/>
            <person name="Jaron S. K."/>
        </authorList>
    </citation>
    <scope>NUCLEOTIDE SEQUENCE</scope>
</reference>
<dbReference type="AlphaFoldDB" id="A0A8J2LMR7"/>
<keyword evidence="3" id="KW-1185">Reference proteome</keyword>
<sequence>PEGNGRSSASLALSPEKDRSSKSDEFSHRPEELFDSEMNNSPIEYTPERKPRLVKSPTNHARNVSWGQKPEASSVSQNKDLVTGDTWAAETPDRRKFEDSPLKNSQDVLVVEEPENGTTSQKVSKVRQKRRQKMRLLYDSSD</sequence>
<feature type="compositionally biased region" description="Polar residues" evidence="1">
    <location>
        <begin position="1"/>
        <end position="11"/>
    </location>
</feature>
<evidence type="ECO:0000256" key="1">
    <source>
        <dbReference type="SAM" id="MobiDB-lite"/>
    </source>
</evidence>
<feature type="compositionally biased region" description="Polar residues" evidence="1">
    <location>
        <begin position="56"/>
        <end position="80"/>
    </location>
</feature>
<proteinExistence type="predicted"/>
<feature type="compositionally biased region" description="Basic and acidic residues" evidence="1">
    <location>
        <begin position="91"/>
        <end position="101"/>
    </location>
</feature>
<comment type="caution">
    <text evidence="2">The sequence shown here is derived from an EMBL/GenBank/DDBJ whole genome shotgun (WGS) entry which is preliminary data.</text>
</comment>
<evidence type="ECO:0000313" key="2">
    <source>
        <dbReference type="EMBL" id="CAG7833032.1"/>
    </source>
</evidence>
<feature type="compositionally biased region" description="Basic residues" evidence="1">
    <location>
        <begin position="124"/>
        <end position="134"/>
    </location>
</feature>
<protein>
    <submittedName>
        <fullName evidence="2">Uncharacterized protein</fullName>
    </submittedName>
</protein>
<accession>A0A8J2LMR7</accession>
<feature type="compositionally biased region" description="Basic and acidic residues" evidence="1">
    <location>
        <begin position="15"/>
        <end position="32"/>
    </location>
</feature>
<name>A0A8J2LMR7_9HEXA</name>
<evidence type="ECO:0000313" key="3">
    <source>
        <dbReference type="Proteomes" id="UP000708208"/>
    </source>
</evidence>
<organism evidence="2 3">
    <name type="scientific">Allacma fusca</name>
    <dbReference type="NCBI Taxonomy" id="39272"/>
    <lineage>
        <taxon>Eukaryota</taxon>
        <taxon>Metazoa</taxon>
        <taxon>Ecdysozoa</taxon>
        <taxon>Arthropoda</taxon>
        <taxon>Hexapoda</taxon>
        <taxon>Collembola</taxon>
        <taxon>Symphypleona</taxon>
        <taxon>Sminthuridae</taxon>
        <taxon>Allacma</taxon>
    </lineage>
</organism>
<feature type="non-terminal residue" evidence="2">
    <location>
        <position position="142"/>
    </location>
</feature>